<dbReference type="RefSeq" id="WP_321399952.1">
    <property type="nucleotide sequence ID" value="NZ_CP139487.1"/>
</dbReference>
<organism evidence="3 4">
    <name type="scientific">Peredibacter starrii</name>
    <dbReference type="NCBI Taxonomy" id="28202"/>
    <lineage>
        <taxon>Bacteria</taxon>
        <taxon>Pseudomonadati</taxon>
        <taxon>Bdellovibrionota</taxon>
        <taxon>Bacteriovoracia</taxon>
        <taxon>Bacteriovoracales</taxon>
        <taxon>Bacteriovoracaceae</taxon>
        <taxon>Peredibacter</taxon>
    </lineage>
</organism>
<feature type="domain" description="TNase-like" evidence="2">
    <location>
        <begin position="16"/>
        <end position="137"/>
    </location>
</feature>
<dbReference type="EMBL" id="CP139487">
    <property type="protein sequence ID" value="WPU67097.1"/>
    <property type="molecule type" value="Genomic_DNA"/>
</dbReference>
<dbReference type="InterPro" id="IPR035437">
    <property type="entry name" value="SNase_OB-fold_sf"/>
</dbReference>
<dbReference type="SMART" id="SM00318">
    <property type="entry name" value="SNc"/>
    <property type="match status" value="1"/>
</dbReference>
<dbReference type="Proteomes" id="UP001324634">
    <property type="component" value="Chromosome"/>
</dbReference>
<reference evidence="3 4" key="1">
    <citation type="submission" date="2023-11" db="EMBL/GenBank/DDBJ databases">
        <title>Peredibacter starrii A3.12.</title>
        <authorList>
            <person name="Mitchell R.J."/>
        </authorList>
    </citation>
    <scope>NUCLEOTIDE SEQUENCE [LARGE SCALE GENOMIC DNA]</scope>
    <source>
        <strain evidence="3 4">A3.12</strain>
    </source>
</reference>
<keyword evidence="1" id="KW-0732">Signal</keyword>
<feature type="chain" id="PRO_5043321042" evidence="1">
    <location>
        <begin position="17"/>
        <end position="137"/>
    </location>
</feature>
<dbReference type="InterPro" id="IPR016071">
    <property type="entry name" value="Staphylococal_nuclease_OB-fold"/>
</dbReference>
<dbReference type="KEGG" id="psti:SOO65_10060"/>
<feature type="signal peptide" evidence="1">
    <location>
        <begin position="1"/>
        <end position="16"/>
    </location>
</feature>
<dbReference type="PROSITE" id="PS50830">
    <property type="entry name" value="TNASE_3"/>
    <property type="match status" value="1"/>
</dbReference>
<gene>
    <name evidence="3" type="ORF">SOO65_10060</name>
</gene>
<dbReference type="AlphaFoldDB" id="A0AAX4HUX5"/>
<name>A0AAX4HUX5_9BACT</name>
<proteinExistence type="predicted"/>
<evidence type="ECO:0000313" key="4">
    <source>
        <dbReference type="Proteomes" id="UP001324634"/>
    </source>
</evidence>
<keyword evidence="4" id="KW-1185">Reference proteome</keyword>
<sequence length="137" mass="15944">MAKFIFILMLSVSAFARTDVKYLRNYDGDTITFDVGKVRVLGIDTAELKSRKPCEKEYGKVAQIFVEKELRAAKEIYLTNNNKRDIYGRILAKVHYDGKDLGEVLLREQLAVPYVPKKRQKVNWCKVQEKRNESKKL</sequence>
<evidence type="ECO:0000256" key="1">
    <source>
        <dbReference type="SAM" id="SignalP"/>
    </source>
</evidence>
<evidence type="ECO:0000259" key="2">
    <source>
        <dbReference type="PROSITE" id="PS50830"/>
    </source>
</evidence>
<protein>
    <submittedName>
        <fullName evidence="3">Thermonuclease family protein</fullName>
    </submittedName>
</protein>
<accession>A0AAX4HUX5</accession>
<evidence type="ECO:0000313" key="3">
    <source>
        <dbReference type="EMBL" id="WPU67097.1"/>
    </source>
</evidence>
<dbReference type="Gene3D" id="2.40.50.90">
    <property type="match status" value="1"/>
</dbReference>
<dbReference type="SUPFAM" id="SSF50199">
    <property type="entry name" value="Staphylococcal nuclease"/>
    <property type="match status" value="1"/>
</dbReference>
<dbReference type="Pfam" id="PF00565">
    <property type="entry name" value="SNase"/>
    <property type="match status" value="1"/>
</dbReference>